<keyword evidence="3" id="KW-1185">Reference proteome</keyword>
<organism evidence="2 3">
    <name type="scientific">Steinernema hermaphroditum</name>
    <dbReference type="NCBI Taxonomy" id="289476"/>
    <lineage>
        <taxon>Eukaryota</taxon>
        <taxon>Metazoa</taxon>
        <taxon>Ecdysozoa</taxon>
        <taxon>Nematoda</taxon>
        <taxon>Chromadorea</taxon>
        <taxon>Rhabditida</taxon>
        <taxon>Tylenchina</taxon>
        <taxon>Panagrolaimomorpha</taxon>
        <taxon>Strongyloidoidea</taxon>
        <taxon>Steinernematidae</taxon>
        <taxon>Steinernema</taxon>
    </lineage>
</organism>
<reference evidence="2" key="1">
    <citation type="submission" date="2023-06" db="EMBL/GenBank/DDBJ databases">
        <title>Genomic analysis of the entomopathogenic nematode Steinernema hermaphroditum.</title>
        <authorList>
            <person name="Schwarz E.M."/>
            <person name="Heppert J.K."/>
            <person name="Baniya A."/>
            <person name="Schwartz H.T."/>
            <person name="Tan C.-H."/>
            <person name="Antoshechkin I."/>
            <person name="Sternberg P.W."/>
            <person name="Goodrich-Blair H."/>
            <person name="Dillman A.R."/>
        </authorList>
    </citation>
    <scope>NUCLEOTIDE SEQUENCE</scope>
    <source>
        <strain evidence="2">PS9179</strain>
        <tissue evidence="2">Whole animal</tissue>
    </source>
</reference>
<comment type="caution">
    <text evidence="2">The sequence shown here is derived from an EMBL/GenBank/DDBJ whole genome shotgun (WGS) entry which is preliminary data.</text>
</comment>
<name>A0AA39HGK8_9BILA</name>
<protein>
    <submittedName>
        <fullName evidence="2">Uncharacterized protein</fullName>
    </submittedName>
</protein>
<evidence type="ECO:0000313" key="3">
    <source>
        <dbReference type="Proteomes" id="UP001175271"/>
    </source>
</evidence>
<keyword evidence="1" id="KW-1133">Transmembrane helix</keyword>
<feature type="transmembrane region" description="Helical" evidence="1">
    <location>
        <begin position="27"/>
        <end position="49"/>
    </location>
</feature>
<accession>A0AA39HGK8</accession>
<gene>
    <name evidence="2" type="ORF">QR680_017443</name>
</gene>
<sequence length="111" mass="12808">MDSGGVLNGSLVPSDLRCGPSVDNSHLYVPLICAVFGFPALVITVLCLIQYRNRRLQLRESERLHNRRLSAFGESPSRFFRRIEDDPLDNWEADTQWELLRRRSFESDAEL</sequence>
<dbReference type="AlphaFoldDB" id="A0AA39HGK8"/>
<dbReference type="EMBL" id="JAUCMV010000004">
    <property type="protein sequence ID" value="KAK0404413.1"/>
    <property type="molecule type" value="Genomic_DNA"/>
</dbReference>
<dbReference type="Proteomes" id="UP001175271">
    <property type="component" value="Unassembled WGS sequence"/>
</dbReference>
<keyword evidence="1" id="KW-0812">Transmembrane</keyword>
<evidence type="ECO:0000313" key="2">
    <source>
        <dbReference type="EMBL" id="KAK0404413.1"/>
    </source>
</evidence>
<keyword evidence="1" id="KW-0472">Membrane</keyword>
<proteinExistence type="predicted"/>
<evidence type="ECO:0000256" key="1">
    <source>
        <dbReference type="SAM" id="Phobius"/>
    </source>
</evidence>